<feature type="domain" description="Enoyl reductase (ER)" evidence="1">
    <location>
        <begin position="15"/>
        <end position="308"/>
    </location>
</feature>
<dbReference type="GO" id="GO:0016491">
    <property type="term" value="F:oxidoreductase activity"/>
    <property type="evidence" value="ECO:0007669"/>
    <property type="project" value="InterPro"/>
</dbReference>
<dbReference type="InterPro" id="IPR020843">
    <property type="entry name" value="ER"/>
</dbReference>
<sequence length="312" mass="33504">MTTKMMQTVRVHQYGGLEELQLEQIAIPQPADNEILIRVHSVGVLPVDWAYREGLMKDIYPMQFPFISGSALSGVVEEVGKGVFGFHQGQAVFGRADRGACAEYITTKVDKIYKKPDGLSFEEAATISGGASTAWVALFENGKLLSGQRVLIHAAAGGVGSAAVQLAKWKGAEVIGTCSAANVEYAQSLGADTVIDYKTMAFEKEVQEVDLVLDAVGGNTLERSFSVVKRGGKLLSIAEVPSLKKAEQLGIHAQFSGGFAPDKAFETIAQLITEGKMKSTIAKEFPLHEIRAAHELCQTGHGRGRIILRVGN</sequence>
<name>A0A6I4VQJ0_9BACL</name>
<proteinExistence type="predicted"/>
<evidence type="ECO:0000313" key="3">
    <source>
        <dbReference type="Proteomes" id="UP000430692"/>
    </source>
</evidence>
<dbReference type="PANTHER" id="PTHR44013:SF1">
    <property type="entry name" value="ZINC-TYPE ALCOHOL DEHYDROGENASE-LIKE PROTEIN C16A3.02C"/>
    <property type="match status" value="1"/>
</dbReference>
<dbReference type="InterPro" id="IPR052733">
    <property type="entry name" value="Chloroplast_QOR"/>
</dbReference>
<dbReference type="PROSITE" id="PS01162">
    <property type="entry name" value="QOR_ZETA_CRYSTAL"/>
    <property type="match status" value="1"/>
</dbReference>
<protein>
    <submittedName>
        <fullName evidence="2">Zinc-binding dehydrogenase</fullName>
    </submittedName>
</protein>
<dbReference type="SUPFAM" id="SSF50129">
    <property type="entry name" value="GroES-like"/>
    <property type="match status" value="1"/>
</dbReference>
<comment type="caution">
    <text evidence="2">The sequence shown here is derived from an EMBL/GenBank/DDBJ whole genome shotgun (WGS) entry which is preliminary data.</text>
</comment>
<dbReference type="Proteomes" id="UP000430692">
    <property type="component" value="Unassembled WGS sequence"/>
</dbReference>
<dbReference type="SUPFAM" id="SSF51735">
    <property type="entry name" value="NAD(P)-binding Rossmann-fold domains"/>
    <property type="match status" value="1"/>
</dbReference>
<dbReference type="SMART" id="SM00829">
    <property type="entry name" value="PKS_ER"/>
    <property type="match status" value="1"/>
</dbReference>
<dbReference type="InterPro" id="IPR036291">
    <property type="entry name" value="NAD(P)-bd_dom_sf"/>
</dbReference>
<dbReference type="InterPro" id="IPR013154">
    <property type="entry name" value="ADH-like_N"/>
</dbReference>
<dbReference type="Pfam" id="PF08240">
    <property type="entry name" value="ADH_N"/>
    <property type="match status" value="1"/>
</dbReference>
<dbReference type="Gene3D" id="3.40.50.720">
    <property type="entry name" value="NAD(P)-binding Rossmann-like Domain"/>
    <property type="match status" value="1"/>
</dbReference>
<dbReference type="PANTHER" id="PTHR44013">
    <property type="entry name" value="ZINC-TYPE ALCOHOL DEHYDROGENASE-LIKE PROTEIN C16A3.02C"/>
    <property type="match status" value="1"/>
</dbReference>
<evidence type="ECO:0000313" key="2">
    <source>
        <dbReference type="EMBL" id="MXQ53353.1"/>
    </source>
</evidence>
<evidence type="ECO:0000259" key="1">
    <source>
        <dbReference type="SMART" id="SM00829"/>
    </source>
</evidence>
<dbReference type="Pfam" id="PF13602">
    <property type="entry name" value="ADH_zinc_N_2"/>
    <property type="match status" value="1"/>
</dbReference>
<organism evidence="2 3">
    <name type="scientific">Shimazuella alba</name>
    <dbReference type="NCBI Taxonomy" id="2690964"/>
    <lineage>
        <taxon>Bacteria</taxon>
        <taxon>Bacillati</taxon>
        <taxon>Bacillota</taxon>
        <taxon>Bacilli</taxon>
        <taxon>Bacillales</taxon>
        <taxon>Thermoactinomycetaceae</taxon>
        <taxon>Shimazuella</taxon>
    </lineage>
</organism>
<dbReference type="InterPro" id="IPR002364">
    <property type="entry name" value="Quin_OxRdtase/zeta-crystal_CS"/>
</dbReference>
<gene>
    <name evidence="2" type="ORF">GSM42_06330</name>
</gene>
<keyword evidence="3" id="KW-1185">Reference proteome</keyword>
<accession>A0A6I4VQJ0</accession>
<dbReference type="RefSeq" id="WP_160800703.1">
    <property type="nucleotide sequence ID" value="NZ_WUUL01000003.1"/>
</dbReference>
<dbReference type="InterPro" id="IPR011032">
    <property type="entry name" value="GroES-like_sf"/>
</dbReference>
<dbReference type="EMBL" id="WUUL01000003">
    <property type="protein sequence ID" value="MXQ53353.1"/>
    <property type="molecule type" value="Genomic_DNA"/>
</dbReference>
<dbReference type="Gene3D" id="3.90.180.10">
    <property type="entry name" value="Medium-chain alcohol dehydrogenases, catalytic domain"/>
    <property type="match status" value="1"/>
</dbReference>
<dbReference type="AlphaFoldDB" id="A0A6I4VQJ0"/>
<reference evidence="2 3" key="1">
    <citation type="submission" date="2019-12" db="EMBL/GenBank/DDBJ databases">
        <title>Whole-genome analyses of novel actinobacteria.</title>
        <authorList>
            <person name="Sahin N."/>
            <person name="Saygin H."/>
        </authorList>
    </citation>
    <scope>NUCLEOTIDE SEQUENCE [LARGE SCALE GENOMIC DNA]</scope>
    <source>
        <strain evidence="2 3">KC615</strain>
    </source>
</reference>
<dbReference type="CDD" id="cd05289">
    <property type="entry name" value="MDR_like_2"/>
    <property type="match status" value="1"/>
</dbReference>
<dbReference type="GO" id="GO:0008270">
    <property type="term" value="F:zinc ion binding"/>
    <property type="evidence" value="ECO:0007669"/>
    <property type="project" value="InterPro"/>
</dbReference>